<evidence type="ECO:0000313" key="2">
    <source>
        <dbReference type="Proteomes" id="UP001516023"/>
    </source>
</evidence>
<reference evidence="1 2" key="1">
    <citation type="journal article" date="2020" name="G3 (Bethesda)">
        <title>Improved Reference Genome for Cyclotella cryptica CCMP332, a Model for Cell Wall Morphogenesis, Salinity Adaptation, and Lipid Production in Diatoms (Bacillariophyta).</title>
        <authorList>
            <person name="Roberts W.R."/>
            <person name="Downey K.M."/>
            <person name="Ruck E.C."/>
            <person name="Traller J.C."/>
            <person name="Alverson A.J."/>
        </authorList>
    </citation>
    <scope>NUCLEOTIDE SEQUENCE [LARGE SCALE GENOMIC DNA]</scope>
    <source>
        <strain evidence="1 2">CCMP332</strain>
    </source>
</reference>
<proteinExistence type="predicted"/>
<evidence type="ECO:0000313" key="1">
    <source>
        <dbReference type="EMBL" id="KAL3802848.1"/>
    </source>
</evidence>
<dbReference type="Proteomes" id="UP001516023">
    <property type="component" value="Unassembled WGS sequence"/>
</dbReference>
<keyword evidence="2" id="KW-1185">Reference proteome</keyword>
<name>A0ABD3QR07_9STRA</name>
<gene>
    <name evidence="1" type="ORF">HJC23_007625</name>
</gene>
<protein>
    <submittedName>
        <fullName evidence="1">Uncharacterized protein</fullName>
    </submittedName>
</protein>
<organism evidence="1 2">
    <name type="scientific">Cyclotella cryptica</name>
    <dbReference type="NCBI Taxonomy" id="29204"/>
    <lineage>
        <taxon>Eukaryota</taxon>
        <taxon>Sar</taxon>
        <taxon>Stramenopiles</taxon>
        <taxon>Ochrophyta</taxon>
        <taxon>Bacillariophyta</taxon>
        <taxon>Coscinodiscophyceae</taxon>
        <taxon>Thalassiosirophycidae</taxon>
        <taxon>Stephanodiscales</taxon>
        <taxon>Stephanodiscaceae</taxon>
        <taxon>Cyclotella</taxon>
    </lineage>
</organism>
<feature type="non-terminal residue" evidence="1">
    <location>
        <position position="1"/>
    </location>
</feature>
<accession>A0ABD3QR07</accession>
<sequence>DVCSLKSLDKLAAILDKELYEKEWFDTSRFDDRFEFQEPDVKLTGLEEYARGVPKLFDQSTLCAEMTSTVVNTTHPIQLLTCGTYLAESTSVQMACPLNLTSAVLILHRSVMFQEDCFDIPGKVIKEPVCQRLNLVF</sequence>
<dbReference type="AlphaFoldDB" id="A0ABD3QR07"/>
<dbReference type="EMBL" id="JABMIG020000017">
    <property type="protein sequence ID" value="KAL3802848.1"/>
    <property type="molecule type" value="Genomic_DNA"/>
</dbReference>
<comment type="caution">
    <text evidence="1">The sequence shown here is derived from an EMBL/GenBank/DDBJ whole genome shotgun (WGS) entry which is preliminary data.</text>
</comment>